<dbReference type="PROSITE" id="PS52016">
    <property type="entry name" value="TONB_DEPENDENT_REC_3"/>
    <property type="match status" value="1"/>
</dbReference>
<keyword evidence="6 8" id="KW-0472">Membrane</keyword>
<dbReference type="AlphaFoldDB" id="A0A3G8YEY4"/>
<feature type="domain" description="TonB-dependent receptor-like beta-barrel" evidence="10">
    <location>
        <begin position="383"/>
        <end position="890"/>
    </location>
</feature>
<dbReference type="SUPFAM" id="SSF56935">
    <property type="entry name" value="Porins"/>
    <property type="match status" value="1"/>
</dbReference>
<dbReference type="PANTHER" id="PTHR47234:SF3">
    <property type="entry name" value="SECRETIN_TONB SHORT N-TERMINAL DOMAIN-CONTAINING PROTEIN"/>
    <property type="match status" value="1"/>
</dbReference>
<dbReference type="InterPro" id="IPR000531">
    <property type="entry name" value="Beta-barrel_TonB"/>
</dbReference>
<proteinExistence type="inferred from homology"/>
<keyword evidence="3 8" id="KW-1134">Transmembrane beta strand</keyword>
<keyword evidence="12" id="KW-0675">Receptor</keyword>
<name>A0A3G8YEY4_9FLAO</name>
<dbReference type="OrthoDB" id="9805434at2"/>
<evidence type="ECO:0000256" key="1">
    <source>
        <dbReference type="ARBA" id="ARBA00004571"/>
    </source>
</evidence>
<keyword evidence="7 8" id="KW-0998">Cell outer membrane</keyword>
<gene>
    <name evidence="12" type="ORF">EIB74_07690</name>
</gene>
<accession>A0A3G8YEY4</accession>
<sequence length="954" mass="103882">MKLNMKKNYQKIITLGIVVFAIPTLSAQVKDSVKDKTIDEVVVLGSRAGSRVKSDTPVPVDVFDVQKISKESPQITLNQILNSIAPSFTSNTQTVADGTDHIDPAQLRGLGPDQTLVLLNGKRRHTSSLVNINGTPGRGSVGTDLNAIPAFALSKIEVLRDGAAAQYGSDAIAGVINLNLKRNTNGLTGQMTAGANFSSEANNLTGGVDGQNYQVDLNYGAKIGTKGGFINLTASGAFRDPTNRADAYSGSIYNIFNAIENRASKNGFDFNNYFTNITTVSSANASTIINAIHQYAPQISYLTAGQQNDIQNANSISALQTLLSADVTNNELAYRGLSRSDFNMRVGQSSLRSGQFFANAEVPLNDNWKAYAFGGYGYRSGNSAGFYRRPVQANTFSSLYPNGFLPEIGSTIQDISFSSGVKGKWGEWIVDLSNTFGKNSFRYDIKNTGNSTMRFASPSEFYAGTMGFSQNTINLDVSRPFDVLAGLNLAFGAETRFENYQITAGDLNSYARYDNNGNPHWTKDGTPKESFPTDFFGSYRPAGSQVFPGFTPDNAINKGRTSEALYADAEVNFTKNFLADAAVRFENYSDFGSTFNYKLALRYKVLDNLNLRGAIQTGFRAPSLQQKYFSNVATQFIGGVGYQVATFADGSSLKNNLIGTDLKQEKSNSYSAGFTYKIPAANLTIAVDGYFVKIKDRITLTDVFPRPTGTSPAAVEVQGYYDEVNASQAIFFVNSIDTETKGIDVVVSHKITFSDKVSLTNDFGLNANKTINVGPIHTSDKLANNGYINNFFSETSRVYLEEAIPRTKMNLTHSLKVGNFNFMVRNGFFGKVTDPNAGDANRDGKIDATIIDGSIVETEHPVWTARVITDLSVGYNFSKTISVAVGANNLFDVYPAHNLTAAKVLRGDKIENGQIVYVPKSYDLSNANQFVYSRNVSQFGMNGRFLFARINFGF</sequence>
<dbReference type="InterPro" id="IPR037066">
    <property type="entry name" value="Plug_dom_sf"/>
</dbReference>
<evidence type="ECO:0000256" key="6">
    <source>
        <dbReference type="ARBA" id="ARBA00023136"/>
    </source>
</evidence>
<dbReference type="PANTHER" id="PTHR47234">
    <property type="match status" value="1"/>
</dbReference>
<dbReference type="InterPro" id="IPR039426">
    <property type="entry name" value="TonB-dep_rcpt-like"/>
</dbReference>
<evidence type="ECO:0000259" key="11">
    <source>
        <dbReference type="Pfam" id="PF07715"/>
    </source>
</evidence>
<evidence type="ECO:0000259" key="10">
    <source>
        <dbReference type="Pfam" id="PF00593"/>
    </source>
</evidence>
<dbReference type="Gene3D" id="2.170.130.10">
    <property type="entry name" value="TonB-dependent receptor, plug domain"/>
    <property type="match status" value="1"/>
</dbReference>
<evidence type="ECO:0000256" key="8">
    <source>
        <dbReference type="PROSITE-ProRule" id="PRU01360"/>
    </source>
</evidence>
<evidence type="ECO:0000256" key="9">
    <source>
        <dbReference type="RuleBase" id="RU003357"/>
    </source>
</evidence>
<evidence type="ECO:0000256" key="2">
    <source>
        <dbReference type="ARBA" id="ARBA00022448"/>
    </source>
</evidence>
<reference evidence="13" key="1">
    <citation type="submission" date="2018-11" db="EMBL/GenBank/DDBJ databases">
        <title>Proposal to divide the Flavobacteriaceae and reorganize its genera based on Amino Acid Identity values calculated from whole genome sequences.</title>
        <authorList>
            <person name="Nicholson A.C."/>
            <person name="Gulvik C.A."/>
            <person name="Whitney A.M."/>
            <person name="Humrighouse B.W."/>
            <person name="Bell M."/>
            <person name="Holmes B."/>
            <person name="Steigerwalt A.B."/>
            <person name="Villarma A."/>
            <person name="Sheth M."/>
            <person name="Batra D."/>
            <person name="Pryor J."/>
            <person name="Bernardet J.-F."/>
            <person name="Hugo C."/>
            <person name="Kampfer P."/>
            <person name="Newman J.D."/>
            <person name="McQuiston J.R."/>
        </authorList>
    </citation>
    <scope>NUCLEOTIDE SEQUENCE [LARGE SCALE GENOMIC DNA]</scope>
    <source>
        <strain evidence="13">F5649</strain>
    </source>
</reference>
<dbReference type="Pfam" id="PF07715">
    <property type="entry name" value="Plug"/>
    <property type="match status" value="1"/>
</dbReference>
<keyword evidence="5 9" id="KW-0798">TonB box</keyword>
<protein>
    <submittedName>
        <fullName evidence="12">TonB-dependent receptor</fullName>
    </submittedName>
</protein>
<dbReference type="InterPro" id="IPR012910">
    <property type="entry name" value="Plug_dom"/>
</dbReference>
<dbReference type="InterPro" id="IPR036942">
    <property type="entry name" value="Beta-barrel_TonB_sf"/>
</dbReference>
<feature type="domain" description="TonB-dependent receptor plug" evidence="11">
    <location>
        <begin position="53"/>
        <end position="175"/>
    </location>
</feature>
<evidence type="ECO:0000256" key="7">
    <source>
        <dbReference type="ARBA" id="ARBA00023237"/>
    </source>
</evidence>
<evidence type="ECO:0000256" key="3">
    <source>
        <dbReference type="ARBA" id="ARBA00022452"/>
    </source>
</evidence>
<dbReference type="GO" id="GO:0009279">
    <property type="term" value="C:cell outer membrane"/>
    <property type="evidence" value="ECO:0007669"/>
    <property type="project" value="UniProtKB-SubCell"/>
</dbReference>
<evidence type="ECO:0000256" key="4">
    <source>
        <dbReference type="ARBA" id="ARBA00022692"/>
    </source>
</evidence>
<evidence type="ECO:0000313" key="13">
    <source>
        <dbReference type="Proteomes" id="UP000281810"/>
    </source>
</evidence>
<comment type="similarity">
    <text evidence="8 9">Belongs to the TonB-dependent receptor family.</text>
</comment>
<keyword evidence="13" id="KW-1185">Reference proteome</keyword>
<comment type="subcellular location">
    <subcellularLocation>
        <location evidence="1 8">Cell outer membrane</location>
        <topology evidence="1 8">Multi-pass membrane protein</topology>
    </subcellularLocation>
</comment>
<keyword evidence="4 8" id="KW-0812">Transmembrane</keyword>
<evidence type="ECO:0000313" key="12">
    <source>
        <dbReference type="EMBL" id="AZI39851.1"/>
    </source>
</evidence>
<evidence type="ECO:0000256" key="5">
    <source>
        <dbReference type="ARBA" id="ARBA00023077"/>
    </source>
</evidence>
<keyword evidence="2 8" id="KW-0813">Transport</keyword>
<dbReference type="Proteomes" id="UP000281810">
    <property type="component" value="Chromosome"/>
</dbReference>
<dbReference type="Gene3D" id="2.40.170.20">
    <property type="entry name" value="TonB-dependent receptor, beta-barrel domain"/>
    <property type="match status" value="1"/>
</dbReference>
<organism evidence="12 13">
    <name type="scientific">Epilithonimonas vandammei</name>
    <dbReference type="NCBI Taxonomy" id="2487072"/>
    <lineage>
        <taxon>Bacteria</taxon>
        <taxon>Pseudomonadati</taxon>
        <taxon>Bacteroidota</taxon>
        <taxon>Flavobacteriia</taxon>
        <taxon>Flavobacteriales</taxon>
        <taxon>Weeksellaceae</taxon>
        <taxon>Chryseobacterium group</taxon>
        <taxon>Epilithonimonas</taxon>
    </lineage>
</organism>
<dbReference type="Pfam" id="PF00593">
    <property type="entry name" value="TonB_dep_Rec_b-barrel"/>
    <property type="match status" value="1"/>
</dbReference>
<dbReference type="EMBL" id="CP034161">
    <property type="protein sequence ID" value="AZI39851.1"/>
    <property type="molecule type" value="Genomic_DNA"/>
</dbReference>